<dbReference type="PANTHER" id="PTHR48268">
    <property type="entry name" value="HOMEOBOX PROTEIN KNOTTED-1-LIKE 6 ISOFORM X1"/>
    <property type="match status" value="1"/>
</dbReference>
<feature type="domain" description="KNOX1" evidence="3">
    <location>
        <begin position="23"/>
        <end position="67"/>
    </location>
</feature>
<dbReference type="InterPro" id="IPR005541">
    <property type="entry name" value="KNOX2"/>
</dbReference>
<evidence type="ECO:0000313" key="6">
    <source>
        <dbReference type="Proteomes" id="UP000325577"/>
    </source>
</evidence>
<name>A0A5J5BQM4_9ASTE</name>
<keyword evidence="2" id="KW-0539">Nucleus</keyword>
<evidence type="ECO:0000256" key="1">
    <source>
        <dbReference type="ARBA" id="ARBA00004123"/>
    </source>
</evidence>
<proteinExistence type="predicted"/>
<dbReference type="EMBL" id="CM018034">
    <property type="protein sequence ID" value="KAA8544420.1"/>
    <property type="molecule type" value="Genomic_DNA"/>
</dbReference>
<gene>
    <name evidence="5" type="ORF">F0562_022432</name>
</gene>
<comment type="subcellular location">
    <subcellularLocation>
        <location evidence="1">Nucleus</location>
    </subcellularLocation>
</comment>
<organism evidence="5 6">
    <name type="scientific">Nyssa sinensis</name>
    <dbReference type="NCBI Taxonomy" id="561372"/>
    <lineage>
        <taxon>Eukaryota</taxon>
        <taxon>Viridiplantae</taxon>
        <taxon>Streptophyta</taxon>
        <taxon>Embryophyta</taxon>
        <taxon>Tracheophyta</taxon>
        <taxon>Spermatophyta</taxon>
        <taxon>Magnoliopsida</taxon>
        <taxon>eudicotyledons</taxon>
        <taxon>Gunneridae</taxon>
        <taxon>Pentapetalae</taxon>
        <taxon>asterids</taxon>
        <taxon>Cornales</taxon>
        <taxon>Nyssaceae</taxon>
        <taxon>Nyssa</taxon>
    </lineage>
</organism>
<evidence type="ECO:0000259" key="3">
    <source>
        <dbReference type="SMART" id="SM01255"/>
    </source>
</evidence>
<dbReference type="InterPro" id="IPR005540">
    <property type="entry name" value="KNOX1"/>
</dbReference>
<dbReference type="GO" id="GO:0005634">
    <property type="term" value="C:nucleus"/>
    <property type="evidence" value="ECO:0007669"/>
    <property type="project" value="UniProtKB-SubCell"/>
</dbReference>
<evidence type="ECO:0000259" key="4">
    <source>
        <dbReference type="SMART" id="SM01256"/>
    </source>
</evidence>
<dbReference type="InterPro" id="IPR053363">
    <property type="entry name" value="Leaf_patterning_domain"/>
</dbReference>
<dbReference type="SMART" id="SM01255">
    <property type="entry name" value="KNOX1"/>
    <property type="match status" value="1"/>
</dbReference>
<dbReference type="PANTHER" id="PTHR48268:SF2">
    <property type="entry name" value="PROTEIN KNATM"/>
    <property type="match status" value="1"/>
</dbReference>
<dbReference type="Proteomes" id="UP000325577">
    <property type="component" value="Linkage Group LG11"/>
</dbReference>
<evidence type="ECO:0000256" key="2">
    <source>
        <dbReference type="ARBA" id="ARBA00023242"/>
    </source>
</evidence>
<dbReference type="OrthoDB" id="1704693at2759"/>
<dbReference type="Pfam" id="PF03791">
    <property type="entry name" value="KNOX2"/>
    <property type="match status" value="1"/>
</dbReference>
<protein>
    <recommendedName>
        <fullName evidence="7">KNOX2 domain-containing protein</fullName>
    </recommendedName>
</protein>
<evidence type="ECO:0008006" key="7">
    <source>
        <dbReference type="Google" id="ProtNLM"/>
    </source>
</evidence>
<keyword evidence="6" id="KW-1185">Reference proteome</keyword>
<reference evidence="5 6" key="1">
    <citation type="submission" date="2019-09" db="EMBL/GenBank/DDBJ databases">
        <title>A chromosome-level genome assembly of the Chinese tupelo Nyssa sinensis.</title>
        <authorList>
            <person name="Yang X."/>
            <person name="Kang M."/>
            <person name="Yang Y."/>
            <person name="Xiong H."/>
            <person name="Wang M."/>
            <person name="Zhang Z."/>
            <person name="Wang Z."/>
            <person name="Wu H."/>
            <person name="Ma T."/>
            <person name="Liu J."/>
            <person name="Xi Z."/>
        </authorList>
    </citation>
    <scope>NUCLEOTIDE SEQUENCE [LARGE SCALE GENOMIC DNA]</scope>
    <source>
        <strain evidence="5">J267</strain>
        <tissue evidence="5">Leaf</tissue>
    </source>
</reference>
<sequence length="140" mass="15697">MEGDCGKDDSERFGEEAVEEDEEMLKKRISAHPLYGLLIEKHLNCLKVGLGDIEEVGITTAFNQADHTKLNATIPRSSELDNFMEVYCMTLGKLKEAMEKPVQETATFISTMYLQLSELNVTPEPSSPVLQLDKSQELET</sequence>
<dbReference type="GO" id="GO:0003677">
    <property type="term" value="F:DNA binding"/>
    <property type="evidence" value="ECO:0007669"/>
    <property type="project" value="InterPro"/>
</dbReference>
<accession>A0A5J5BQM4</accession>
<feature type="domain" description="KNOX2" evidence="4">
    <location>
        <begin position="70"/>
        <end position="121"/>
    </location>
</feature>
<evidence type="ECO:0000313" key="5">
    <source>
        <dbReference type="EMBL" id="KAA8544420.1"/>
    </source>
</evidence>
<dbReference type="AlphaFoldDB" id="A0A5J5BQM4"/>
<dbReference type="SMART" id="SM01256">
    <property type="entry name" value="KNOX2"/>
    <property type="match status" value="1"/>
</dbReference>